<evidence type="ECO:0000259" key="4">
    <source>
        <dbReference type="PROSITE" id="PS50893"/>
    </source>
</evidence>
<dbReference type="PANTHER" id="PTHR42781">
    <property type="entry name" value="SPERMIDINE/PUTRESCINE IMPORT ATP-BINDING PROTEIN POTA"/>
    <property type="match status" value="1"/>
</dbReference>
<evidence type="ECO:0000313" key="5">
    <source>
        <dbReference type="EMBL" id="MBP2296225.1"/>
    </source>
</evidence>
<dbReference type="EMBL" id="JAGINP010000028">
    <property type="protein sequence ID" value="MBP2296225.1"/>
    <property type="molecule type" value="Genomic_DNA"/>
</dbReference>
<dbReference type="PANTHER" id="PTHR42781:SF4">
    <property type="entry name" value="SPERMIDINE_PUTRESCINE IMPORT ATP-BINDING PROTEIN POTA"/>
    <property type="match status" value="1"/>
</dbReference>
<dbReference type="InterPro" id="IPR003593">
    <property type="entry name" value="AAA+_ATPase"/>
</dbReference>
<protein>
    <submittedName>
        <fullName evidence="5">Spermidine/putrescine transport system ATP-binding protein</fullName>
    </submittedName>
</protein>
<dbReference type="PROSITE" id="PS00211">
    <property type="entry name" value="ABC_TRANSPORTER_1"/>
    <property type="match status" value="1"/>
</dbReference>
<dbReference type="InterPro" id="IPR017871">
    <property type="entry name" value="ABC_transporter-like_CS"/>
</dbReference>
<evidence type="ECO:0000256" key="2">
    <source>
        <dbReference type="ARBA" id="ARBA00022741"/>
    </source>
</evidence>
<evidence type="ECO:0000256" key="3">
    <source>
        <dbReference type="ARBA" id="ARBA00022840"/>
    </source>
</evidence>
<dbReference type="InterPro" id="IPR050093">
    <property type="entry name" value="ABC_SmlMolc_Importer"/>
</dbReference>
<dbReference type="InterPro" id="IPR027417">
    <property type="entry name" value="P-loop_NTPase"/>
</dbReference>
<dbReference type="Pfam" id="PF00005">
    <property type="entry name" value="ABC_tran"/>
    <property type="match status" value="1"/>
</dbReference>
<evidence type="ECO:0000313" key="6">
    <source>
        <dbReference type="Proteomes" id="UP000781958"/>
    </source>
</evidence>
<dbReference type="Gene3D" id="2.40.50.100">
    <property type="match status" value="1"/>
</dbReference>
<dbReference type="PROSITE" id="PS50893">
    <property type="entry name" value="ABC_TRANSPORTER_2"/>
    <property type="match status" value="1"/>
</dbReference>
<name>A0ABS4SUJ6_9PROT</name>
<sequence>MRDPYLQVSGLTKSYGSVQALGGVSLDVEKGEFVTFLGPSGSGKTTTLMIIAGFENATSGSVRVGGRALSNTPPHARNIGIVFQNYALFPHKTALQNIMFPLDMRGVPVREAERKARAMLDLVGLSGYGDRWPKDMSGGQQQRIALARALVFEPSLLLLDEPLGALDKNLREQMQIEIKRIQKSLGVTTIFVTHDQSEAMTMSDRIAVFEKGRIDQIGTPQEVYRTPSTPFVARFIGDSNLLPGTVLDPDQGLVRTEHLGLMRLPNRLAAAAGAPVTLMLRPESIHLAGPAAGVAEDAPNRADVSVHTVVPYGDSTLLIGRAGGADLRIRLRGPEADGIGSGAALSVLWPASAIHAIPAHANPMVQP</sequence>
<dbReference type="InterPro" id="IPR013611">
    <property type="entry name" value="Transp-assoc_OB_typ2"/>
</dbReference>
<gene>
    <name evidence="5" type="ORF">J2851_006040</name>
</gene>
<keyword evidence="2" id="KW-0547">Nucleotide-binding</keyword>
<dbReference type="SMART" id="SM00382">
    <property type="entry name" value="AAA"/>
    <property type="match status" value="1"/>
</dbReference>
<dbReference type="InterPro" id="IPR003439">
    <property type="entry name" value="ABC_transporter-like_ATP-bd"/>
</dbReference>
<dbReference type="SUPFAM" id="SSF52540">
    <property type="entry name" value="P-loop containing nucleoside triphosphate hydrolases"/>
    <property type="match status" value="1"/>
</dbReference>
<dbReference type="InterPro" id="IPR012340">
    <property type="entry name" value="NA-bd_OB-fold"/>
</dbReference>
<keyword evidence="1" id="KW-0813">Transport</keyword>
<feature type="domain" description="ABC transporter" evidence="4">
    <location>
        <begin position="6"/>
        <end position="236"/>
    </location>
</feature>
<dbReference type="Pfam" id="PF08402">
    <property type="entry name" value="TOBE_2"/>
    <property type="match status" value="1"/>
</dbReference>
<accession>A0ABS4SUJ6</accession>
<keyword evidence="3 5" id="KW-0067">ATP-binding</keyword>
<reference evidence="5 6" key="1">
    <citation type="submission" date="2021-03" db="EMBL/GenBank/DDBJ databases">
        <title>Genomic Encyclopedia of Type Strains, Phase III (KMG-III): the genomes of soil and plant-associated and newly described type strains.</title>
        <authorList>
            <person name="Whitman W."/>
        </authorList>
    </citation>
    <scope>NUCLEOTIDE SEQUENCE [LARGE SCALE GENOMIC DNA]</scope>
    <source>
        <strain evidence="5 6">IMMIB AFH-6</strain>
    </source>
</reference>
<dbReference type="SUPFAM" id="SSF50331">
    <property type="entry name" value="MOP-like"/>
    <property type="match status" value="1"/>
</dbReference>
<dbReference type="Gene3D" id="3.40.50.300">
    <property type="entry name" value="P-loop containing nucleotide triphosphate hydrolases"/>
    <property type="match status" value="1"/>
</dbReference>
<dbReference type="GO" id="GO:0005524">
    <property type="term" value="F:ATP binding"/>
    <property type="evidence" value="ECO:0007669"/>
    <property type="project" value="UniProtKB-KW"/>
</dbReference>
<evidence type="ECO:0000256" key="1">
    <source>
        <dbReference type="ARBA" id="ARBA00022448"/>
    </source>
</evidence>
<comment type="caution">
    <text evidence="5">The sequence shown here is derived from an EMBL/GenBank/DDBJ whole genome shotgun (WGS) entry which is preliminary data.</text>
</comment>
<dbReference type="InterPro" id="IPR008995">
    <property type="entry name" value="Mo/tungstate-bd_C_term_dom"/>
</dbReference>
<proteinExistence type="predicted"/>
<dbReference type="Proteomes" id="UP000781958">
    <property type="component" value="Unassembled WGS sequence"/>
</dbReference>
<dbReference type="Gene3D" id="2.40.50.140">
    <property type="entry name" value="Nucleic acid-binding proteins"/>
    <property type="match status" value="1"/>
</dbReference>
<organism evidence="5 6">
    <name type="scientific">Azospirillum rugosum</name>
    <dbReference type="NCBI Taxonomy" id="416170"/>
    <lineage>
        <taxon>Bacteria</taxon>
        <taxon>Pseudomonadati</taxon>
        <taxon>Pseudomonadota</taxon>
        <taxon>Alphaproteobacteria</taxon>
        <taxon>Rhodospirillales</taxon>
        <taxon>Azospirillaceae</taxon>
        <taxon>Azospirillum</taxon>
    </lineage>
</organism>
<dbReference type="RefSeq" id="WP_209771091.1">
    <property type="nucleotide sequence ID" value="NZ_JAGINP010000028.1"/>
</dbReference>
<keyword evidence="6" id="KW-1185">Reference proteome</keyword>